<sequence>MQDVEKKQLTWFGHIKQMPETRLPKQVSEWQPTTRQKREKPKLEWLMTIHKSVSERNLIPEDCDDRRKSKLGVRQTTSKYVLNRLNNAKRRFKSCLE</sequence>
<evidence type="ECO:0000313" key="1">
    <source>
        <dbReference type="EMBL" id="KAF2900062.1"/>
    </source>
</evidence>
<dbReference type="OrthoDB" id="6776761at2759"/>
<accession>A0A8K0DAL8</accession>
<name>A0A8K0DAL8_IGNLU</name>
<dbReference type="EMBL" id="VTPC01002428">
    <property type="protein sequence ID" value="KAF2900062.1"/>
    <property type="molecule type" value="Genomic_DNA"/>
</dbReference>
<keyword evidence="2" id="KW-1185">Reference proteome</keyword>
<comment type="caution">
    <text evidence="1">The sequence shown here is derived from an EMBL/GenBank/DDBJ whole genome shotgun (WGS) entry which is preliminary data.</text>
</comment>
<evidence type="ECO:0000313" key="2">
    <source>
        <dbReference type="Proteomes" id="UP000801492"/>
    </source>
</evidence>
<protein>
    <submittedName>
        <fullName evidence="1">Uncharacterized protein</fullName>
    </submittedName>
</protein>
<reference evidence="1" key="1">
    <citation type="submission" date="2019-08" db="EMBL/GenBank/DDBJ databases">
        <title>The genome of the North American firefly Photinus pyralis.</title>
        <authorList>
            <consortium name="Photinus pyralis genome working group"/>
            <person name="Fallon T.R."/>
            <person name="Sander Lower S.E."/>
            <person name="Weng J.-K."/>
        </authorList>
    </citation>
    <scope>NUCLEOTIDE SEQUENCE</scope>
    <source>
        <strain evidence="1">TRF0915ILg1</strain>
        <tissue evidence="1">Whole body</tissue>
    </source>
</reference>
<dbReference type="AlphaFoldDB" id="A0A8K0DAL8"/>
<gene>
    <name evidence="1" type="ORF">ILUMI_06124</name>
</gene>
<organism evidence="1 2">
    <name type="scientific">Ignelater luminosus</name>
    <name type="common">Cucubano</name>
    <name type="synonym">Pyrophorus luminosus</name>
    <dbReference type="NCBI Taxonomy" id="2038154"/>
    <lineage>
        <taxon>Eukaryota</taxon>
        <taxon>Metazoa</taxon>
        <taxon>Ecdysozoa</taxon>
        <taxon>Arthropoda</taxon>
        <taxon>Hexapoda</taxon>
        <taxon>Insecta</taxon>
        <taxon>Pterygota</taxon>
        <taxon>Neoptera</taxon>
        <taxon>Endopterygota</taxon>
        <taxon>Coleoptera</taxon>
        <taxon>Polyphaga</taxon>
        <taxon>Elateriformia</taxon>
        <taxon>Elateroidea</taxon>
        <taxon>Elateridae</taxon>
        <taxon>Agrypninae</taxon>
        <taxon>Pyrophorini</taxon>
        <taxon>Ignelater</taxon>
    </lineage>
</organism>
<dbReference type="Proteomes" id="UP000801492">
    <property type="component" value="Unassembled WGS sequence"/>
</dbReference>
<proteinExistence type="predicted"/>